<dbReference type="SUPFAM" id="SSF57863">
    <property type="entry name" value="ArfGap/RecO-like zinc finger"/>
    <property type="match status" value="1"/>
</dbReference>
<dbReference type="GO" id="GO:0043590">
    <property type="term" value="C:bacterial nucleoid"/>
    <property type="evidence" value="ECO:0007669"/>
    <property type="project" value="TreeGrafter"/>
</dbReference>
<evidence type="ECO:0000256" key="1">
    <source>
        <dbReference type="ARBA" id="ARBA00022763"/>
    </source>
</evidence>
<dbReference type="GO" id="GO:0006310">
    <property type="term" value="P:DNA recombination"/>
    <property type="evidence" value="ECO:0007669"/>
    <property type="project" value="UniProtKB-KW"/>
</dbReference>
<comment type="caution">
    <text evidence="5">The sequence shown here is derived from an EMBL/GenBank/DDBJ whole genome shotgun (WGS) entry which is preliminary data.</text>
</comment>
<dbReference type="Pfam" id="PF11967">
    <property type="entry name" value="RecO_N"/>
    <property type="match status" value="1"/>
</dbReference>
<proteinExistence type="predicted"/>
<reference evidence="5 6" key="1">
    <citation type="journal article" date="2016" name="Nat. Commun.">
        <title>Thousands of microbial genomes shed light on interconnected biogeochemical processes in an aquifer system.</title>
        <authorList>
            <person name="Anantharaman K."/>
            <person name="Brown C.T."/>
            <person name="Hug L.A."/>
            <person name="Sharon I."/>
            <person name="Castelle C.J."/>
            <person name="Probst A.J."/>
            <person name="Thomas B.C."/>
            <person name="Singh A."/>
            <person name="Wilkins M.J."/>
            <person name="Karaoz U."/>
            <person name="Brodie E.L."/>
            <person name="Williams K.H."/>
            <person name="Hubbard S.S."/>
            <person name="Banfield J.F."/>
        </authorList>
    </citation>
    <scope>NUCLEOTIDE SEQUENCE [LARGE SCALE GENOMIC DNA]</scope>
</reference>
<organism evidence="5 6">
    <name type="scientific">candidate division WOR-1 bacterium RIFOXYC2_FULL_41_25</name>
    <dbReference type="NCBI Taxonomy" id="1802586"/>
    <lineage>
        <taxon>Bacteria</taxon>
        <taxon>Bacillati</taxon>
        <taxon>Saganbacteria</taxon>
    </lineage>
</organism>
<evidence type="ECO:0000256" key="2">
    <source>
        <dbReference type="ARBA" id="ARBA00023172"/>
    </source>
</evidence>
<protein>
    <submittedName>
        <fullName evidence="5">DNA repair protein RecO</fullName>
    </submittedName>
</protein>
<dbReference type="GO" id="GO:0006302">
    <property type="term" value="P:double-strand break repair"/>
    <property type="evidence" value="ECO:0007669"/>
    <property type="project" value="TreeGrafter"/>
</dbReference>
<dbReference type="Pfam" id="PF02565">
    <property type="entry name" value="RecO_C"/>
    <property type="match status" value="1"/>
</dbReference>
<evidence type="ECO:0000256" key="3">
    <source>
        <dbReference type="ARBA" id="ARBA00023204"/>
    </source>
</evidence>
<dbReference type="InterPro" id="IPR037278">
    <property type="entry name" value="ARFGAP/RecO"/>
</dbReference>
<keyword evidence="3" id="KW-0234">DNA repair</keyword>
<gene>
    <name evidence="5" type="ORF">A2462_04845</name>
</gene>
<dbReference type="AlphaFoldDB" id="A0A1F4TPY9"/>
<feature type="domain" description="DNA replication/recombination mediator RecO N-terminal" evidence="4">
    <location>
        <begin position="1"/>
        <end position="79"/>
    </location>
</feature>
<keyword evidence="1" id="KW-0227">DNA damage</keyword>
<accession>A0A1F4TPY9</accession>
<dbReference type="PANTHER" id="PTHR33991">
    <property type="entry name" value="DNA REPAIR PROTEIN RECO"/>
    <property type="match status" value="1"/>
</dbReference>
<evidence type="ECO:0000313" key="6">
    <source>
        <dbReference type="Proteomes" id="UP000177309"/>
    </source>
</evidence>
<dbReference type="InterPro" id="IPR003717">
    <property type="entry name" value="RecO"/>
</dbReference>
<dbReference type="Gene3D" id="2.40.50.140">
    <property type="entry name" value="Nucleic acid-binding proteins"/>
    <property type="match status" value="1"/>
</dbReference>
<dbReference type="EMBL" id="MEUI01000014">
    <property type="protein sequence ID" value="OGC34639.1"/>
    <property type="molecule type" value="Genomic_DNA"/>
</dbReference>
<dbReference type="Proteomes" id="UP000177309">
    <property type="component" value="Unassembled WGS sequence"/>
</dbReference>
<dbReference type="PANTHER" id="PTHR33991:SF1">
    <property type="entry name" value="DNA REPAIR PROTEIN RECO"/>
    <property type="match status" value="1"/>
</dbReference>
<name>A0A1F4TPY9_UNCSA</name>
<dbReference type="SUPFAM" id="SSF50249">
    <property type="entry name" value="Nucleic acid-binding proteins"/>
    <property type="match status" value="1"/>
</dbReference>
<evidence type="ECO:0000259" key="4">
    <source>
        <dbReference type="Pfam" id="PF11967"/>
    </source>
</evidence>
<evidence type="ECO:0000313" key="5">
    <source>
        <dbReference type="EMBL" id="OGC34639.1"/>
    </source>
</evidence>
<sequence length="168" mass="18850">MASYKAKAISLKTAPFAEADKLVTLFTREYGKIRAIAKSARKIPSRLAGRVEPLTYAEYFVAKGRSLDIISQVEVFESFQPVREGEKTLPAALYMLKLVNSGTVDGQKNSELFDLLLDSLLRLKTGEAGRQVARDFVRKFVILEGIYKEDTHPADSLSEHIGRDVRVW</sequence>
<dbReference type="InterPro" id="IPR012340">
    <property type="entry name" value="NA-bd_OB-fold"/>
</dbReference>
<dbReference type="NCBIfam" id="TIGR00613">
    <property type="entry name" value="reco"/>
    <property type="match status" value="1"/>
</dbReference>
<keyword evidence="2" id="KW-0233">DNA recombination</keyword>
<dbReference type="InterPro" id="IPR022572">
    <property type="entry name" value="DNA_rep/recomb_RecO_N"/>
</dbReference>